<comment type="similarity">
    <text evidence="2">Belongs to the MIF family.</text>
</comment>
<keyword evidence="4" id="KW-0964">Secreted</keyword>
<evidence type="ECO:0000256" key="3">
    <source>
        <dbReference type="ARBA" id="ARBA00022514"/>
    </source>
</evidence>
<dbReference type="EC" id="5.3.3.12" evidence="8"/>
<evidence type="ECO:0000313" key="15">
    <source>
        <dbReference type="Proteomes" id="UP000007875"/>
    </source>
</evidence>
<reference evidence="14" key="3">
    <citation type="submission" date="2025-09" db="UniProtKB">
        <authorList>
            <consortium name="Ensembl"/>
        </authorList>
    </citation>
    <scope>IDENTIFICATION</scope>
</reference>
<dbReference type="FunCoup" id="H2ZC71">
    <property type="interactions" value="31"/>
</dbReference>
<evidence type="ECO:0000256" key="13">
    <source>
        <dbReference type="ARBA" id="ARBA00042730"/>
    </source>
</evidence>
<dbReference type="GeneTree" id="ENSGT00940000155608"/>
<keyword evidence="3" id="KW-0202">Cytokine</keyword>
<evidence type="ECO:0000256" key="5">
    <source>
        <dbReference type="ARBA" id="ARBA00023235"/>
    </source>
</evidence>
<evidence type="ECO:0000256" key="7">
    <source>
        <dbReference type="ARBA" id="ARBA00036823"/>
    </source>
</evidence>
<dbReference type="Gene3D" id="3.30.429.10">
    <property type="entry name" value="Macrophage Migration Inhibitory Factor"/>
    <property type="match status" value="1"/>
</dbReference>
<name>H2ZC71_CIOSA</name>
<evidence type="ECO:0000256" key="6">
    <source>
        <dbReference type="ARBA" id="ARBA00036735"/>
    </source>
</evidence>
<keyword evidence="5" id="KW-0413">Isomerase</keyword>
<proteinExistence type="inferred from homology"/>
<dbReference type="PANTHER" id="PTHR11954:SF6">
    <property type="entry name" value="MACROPHAGE MIGRATION INHIBITORY FACTOR"/>
    <property type="match status" value="1"/>
</dbReference>
<evidence type="ECO:0000256" key="11">
    <source>
        <dbReference type="ARBA" id="ARBA00041631"/>
    </source>
</evidence>
<protein>
    <recommendedName>
        <fullName evidence="10">Macrophage migration inhibitory factor</fullName>
        <ecNumber evidence="9">5.3.2.1</ecNumber>
        <ecNumber evidence="8">5.3.3.12</ecNumber>
    </recommendedName>
    <alternativeName>
        <fullName evidence="13">L-dopachrome isomerase</fullName>
    </alternativeName>
    <alternativeName>
        <fullName evidence="11">L-dopachrome tautomerase</fullName>
    </alternativeName>
    <alternativeName>
        <fullName evidence="12">Phenylpyruvate tautomerase</fullName>
    </alternativeName>
</protein>
<dbReference type="STRING" id="51511.ENSCSAVP00000015187"/>
<sequence>MPKFWIKTNVTGNKIATDLHEIVASLISEHMKKPRESINVTVLPGLWMSMGGTEEPCAVCNLTSIYDFTEDTCARLSALLMLPVCKALSLSEDRMFLNFNAVTTGIMGFKGTTIKLLREKKE</sequence>
<evidence type="ECO:0000256" key="2">
    <source>
        <dbReference type="ARBA" id="ARBA00005851"/>
    </source>
</evidence>
<evidence type="ECO:0000256" key="1">
    <source>
        <dbReference type="ARBA" id="ARBA00004613"/>
    </source>
</evidence>
<dbReference type="HOGENOM" id="CLU_129906_1_2_1"/>
<dbReference type="EC" id="5.3.2.1" evidence="9"/>
<dbReference type="GO" id="GO:0004167">
    <property type="term" value="F:dopachrome isomerase activity"/>
    <property type="evidence" value="ECO:0007669"/>
    <property type="project" value="UniProtKB-EC"/>
</dbReference>
<evidence type="ECO:0000256" key="8">
    <source>
        <dbReference type="ARBA" id="ARBA00038932"/>
    </source>
</evidence>
<dbReference type="GO" id="GO:0005615">
    <property type="term" value="C:extracellular space"/>
    <property type="evidence" value="ECO:0007669"/>
    <property type="project" value="UniProtKB-KW"/>
</dbReference>
<dbReference type="GO" id="GO:0005125">
    <property type="term" value="F:cytokine activity"/>
    <property type="evidence" value="ECO:0007669"/>
    <property type="project" value="UniProtKB-KW"/>
</dbReference>
<comment type="catalytic activity">
    <reaction evidence="6">
        <text>3-phenylpyruvate = enol-phenylpyruvate</text>
        <dbReference type="Rhea" id="RHEA:17097"/>
        <dbReference type="ChEBI" id="CHEBI:16815"/>
        <dbReference type="ChEBI" id="CHEBI:18005"/>
        <dbReference type="EC" id="5.3.2.1"/>
    </reaction>
</comment>
<evidence type="ECO:0000313" key="14">
    <source>
        <dbReference type="Ensembl" id="ENSCSAVP00000015187.1"/>
    </source>
</evidence>
<dbReference type="InParanoid" id="H2ZC71"/>
<dbReference type="PANTHER" id="PTHR11954">
    <property type="entry name" value="D-DOPACHROME DECARBOXYLASE"/>
    <property type="match status" value="1"/>
</dbReference>
<organism evidence="14 15">
    <name type="scientific">Ciona savignyi</name>
    <name type="common">Pacific transparent sea squirt</name>
    <dbReference type="NCBI Taxonomy" id="51511"/>
    <lineage>
        <taxon>Eukaryota</taxon>
        <taxon>Metazoa</taxon>
        <taxon>Chordata</taxon>
        <taxon>Tunicata</taxon>
        <taxon>Ascidiacea</taxon>
        <taxon>Phlebobranchia</taxon>
        <taxon>Cionidae</taxon>
        <taxon>Ciona</taxon>
    </lineage>
</organism>
<dbReference type="Proteomes" id="UP000007875">
    <property type="component" value="Unassembled WGS sequence"/>
</dbReference>
<comment type="subcellular location">
    <subcellularLocation>
        <location evidence="1">Secreted</location>
    </subcellularLocation>
</comment>
<evidence type="ECO:0000256" key="12">
    <source>
        <dbReference type="ARBA" id="ARBA00041912"/>
    </source>
</evidence>
<dbReference type="AlphaFoldDB" id="H2ZC71"/>
<dbReference type="InterPro" id="IPR001398">
    <property type="entry name" value="Macrophage_inhib_fac"/>
</dbReference>
<reference evidence="15" key="1">
    <citation type="submission" date="2003-08" db="EMBL/GenBank/DDBJ databases">
        <authorList>
            <person name="Birren B."/>
            <person name="Nusbaum C."/>
            <person name="Abebe A."/>
            <person name="Abouelleil A."/>
            <person name="Adekoya E."/>
            <person name="Ait-zahra M."/>
            <person name="Allen N."/>
            <person name="Allen T."/>
            <person name="An P."/>
            <person name="Anderson M."/>
            <person name="Anderson S."/>
            <person name="Arachchi H."/>
            <person name="Armbruster J."/>
            <person name="Bachantsang P."/>
            <person name="Baldwin J."/>
            <person name="Barry A."/>
            <person name="Bayul T."/>
            <person name="Blitshsteyn B."/>
            <person name="Bloom T."/>
            <person name="Blye J."/>
            <person name="Boguslavskiy L."/>
            <person name="Borowsky M."/>
            <person name="Boukhgalter B."/>
            <person name="Brunache A."/>
            <person name="Butler J."/>
            <person name="Calixte N."/>
            <person name="Calvo S."/>
            <person name="Camarata J."/>
            <person name="Campo K."/>
            <person name="Chang J."/>
            <person name="Cheshatsang Y."/>
            <person name="Citroen M."/>
            <person name="Collymore A."/>
            <person name="Considine T."/>
            <person name="Cook A."/>
            <person name="Cooke P."/>
            <person name="Corum B."/>
            <person name="Cuomo C."/>
            <person name="David R."/>
            <person name="Dawoe T."/>
            <person name="Degray S."/>
            <person name="Dodge S."/>
            <person name="Dooley K."/>
            <person name="Dorje P."/>
            <person name="Dorjee K."/>
            <person name="Dorris L."/>
            <person name="Duffey N."/>
            <person name="Dupes A."/>
            <person name="Elkins T."/>
            <person name="Engels R."/>
            <person name="Erickson J."/>
            <person name="Farina A."/>
            <person name="Faro S."/>
            <person name="Ferreira P."/>
            <person name="Fischer H."/>
            <person name="Fitzgerald M."/>
            <person name="Foley K."/>
            <person name="Gage D."/>
            <person name="Galagan J."/>
            <person name="Gearin G."/>
            <person name="Gnerre S."/>
            <person name="Gnirke A."/>
            <person name="Goyette A."/>
            <person name="Graham J."/>
            <person name="Grandbois E."/>
            <person name="Gyaltsen K."/>
            <person name="Hafez N."/>
            <person name="Hagopian D."/>
            <person name="Hagos B."/>
            <person name="Hall J."/>
            <person name="Hatcher B."/>
            <person name="Heller A."/>
            <person name="Higgins H."/>
            <person name="Honan T."/>
            <person name="Horn A."/>
            <person name="Houde N."/>
            <person name="Hughes L."/>
            <person name="Hulme W."/>
            <person name="Husby E."/>
            <person name="Iliev I."/>
            <person name="Jaffe D."/>
            <person name="Jones C."/>
            <person name="Kamal M."/>
            <person name="Kamat A."/>
            <person name="Kamvysselis M."/>
            <person name="Karlsson E."/>
            <person name="Kells C."/>
            <person name="Kieu A."/>
            <person name="Kisner P."/>
            <person name="Kodira C."/>
            <person name="Kulbokas E."/>
            <person name="Labutti K."/>
            <person name="Lama D."/>
            <person name="Landers T."/>
            <person name="Leger J."/>
            <person name="Levine S."/>
            <person name="Lewis D."/>
            <person name="Lewis T."/>
            <person name="Lindblad-toh K."/>
            <person name="Liu X."/>
            <person name="Lokyitsang T."/>
            <person name="Lokyitsang Y."/>
            <person name="Lucien O."/>
            <person name="Lui A."/>
            <person name="Ma L.J."/>
            <person name="Mabbitt R."/>
            <person name="Macdonald J."/>
            <person name="Maclean C."/>
            <person name="Major J."/>
            <person name="Manning J."/>
            <person name="Marabella R."/>
            <person name="Maru K."/>
            <person name="Matthews C."/>
            <person name="Mauceli E."/>
            <person name="Mccarthy M."/>
            <person name="Mcdonough S."/>
            <person name="Mcghee T."/>
            <person name="Meldrim J."/>
            <person name="Meneus L."/>
            <person name="Mesirov J."/>
            <person name="Mihalev A."/>
            <person name="Mihova T."/>
            <person name="Mikkelsen T."/>
            <person name="Mlenga V."/>
            <person name="Moru K."/>
            <person name="Mozes J."/>
            <person name="Mulrain L."/>
            <person name="Munson G."/>
            <person name="Naylor J."/>
            <person name="Newes C."/>
            <person name="Nguyen C."/>
            <person name="Nguyen N."/>
            <person name="Nguyen T."/>
            <person name="Nicol R."/>
            <person name="Nielsen C."/>
            <person name="Nizzari M."/>
            <person name="Norbu C."/>
            <person name="Norbu N."/>
            <person name="O'donnell P."/>
            <person name="Okoawo O."/>
            <person name="O'leary S."/>
            <person name="Omotosho B."/>
            <person name="O'neill K."/>
            <person name="Osman S."/>
            <person name="Parker S."/>
            <person name="Perrin D."/>
            <person name="Phunkhang P."/>
            <person name="Piqani B."/>
            <person name="Purcell S."/>
            <person name="Rachupka T."/>
            <person name="Ramasamy U."/>
            <person name="Rameau R."/>
            <person name="Ray V."/>
            <person name="Raymond C."/>
            <person name="Retta R."/>
            <person name="Richardson S."/>
            <person name="Rise C."/>
            <person name="Rodriguez J."/>
            <person name="Rogers J."/>
            <person name="Rogov P."/>
            <person name="Rutman M."/>
            <person name="Schupbach R."/>
            <person name="Seaman C."/>
            <person name="Settipalli S."/>
            <person name="Sharpe T."/>
            <person name="Sheridan J."/>
            <person name="Sherpa N."/>
            <person name="Shi J."/>
            <person name="Smirnov S."/>
            <person name="Smith C."/>
            <person name="Sougnez C."/>
            <person name="Spencer B."/>
            <person name="Stalker J."/>
            <person name="Stange-thomann N."/>
            <person name="Stavropoulos S."/>
            <person name="Stetson K."/>
            <person name="Stone C."/>
            <person name="Stone S."/>
            <person name="Stubbs M."/>
            <person name="Talamas J."/>
            <person name="Tchuinga P."/>
            <person name="Tenzing P."/>
            <person name="Tesfaye S."/>
            <person name="Theodore J."/>
            <person name="Thoulutsang Y."/>
            <person name="Topham K."/>
            <person name="Towey S."/>
            <person name="Tsamla T."/>
            <person name="Tsomo N."/>
            <person name="Vallee D."/>
            <person name="Vassiliev H."/>
            <person name="Venkataraman V."/>
            <person name="Vinson J."/>
            <person name="Vo A."/>
            <person name="Wade C."/>
            <person name="Wang S."/>
            <person name="Wangchuk T."/>
            <person name="Wangdi T."/>
            <person name="Whittaker C."/>
            <person name="Wilkinson J."/>
            <person name="Wu Y."/>
            <person name="Wyman D."/>
            <person name="Yadav S."/>
            <person name="Yang S."/>
            <person name="Yang X."/>
            <person name="Yeager S."/>
            <person name="Yee E."/>
            <person name="Young G."/>
            <person name="Zainoun J."/>
            <person name="Zembeck L."/>
            <person name="Zimmer A."/>
            <person name="Zody M."/>
            <person name="Lander E."/>
        </authorList>
    </citation>
    <scope>NUCLEOTIDE SEQUENCE [LARGE SCALE GENOMIC DNA]</scope>
</reference>
<dbReference type="GO" id="GO:0050178">
    <property type="term" value="F:phenylpyruvate tautomerase activity"/>
    <property type="evidence" value="ECO:0007669"/>
    <property type="project" value="UniProtKB-EC"/>
</dbReference>
<dbReference type="Pfam" id="PF01187">
    <property type="entry name" value="MIF"/>
    <property type="match status" value="1"/>
</dbReference>
<dbReference type="InterPro" id="IPR014347">
    <property type="entry name" value="Tautomerase/MIF_sf"/>
</dbReference>
<evidence type="ECO:0000256" key="4">
    <source>
        <dbReference type="ARBA" id="ARBA00022525"/>
    </source>
</evidence>
<dbReference type="Ensembl" id="ENSCSAVT00000015361.1">
    <property type="protein sequence ID" value="ENSCSAVP00000015187.1"/>
    <property type="gene ID" value="ENSCSAVG00000008908.1"/>
</dbReference>
<comment type="catalytic activity">
    <reaction evidence="7">
        <text>L-dopachrome = 5,6-dihydroxyindole-2-carboxylate</text>
        <dbReference type="Rhea" id="RHEA:13041"/>
        <dbReference type="ChEBI" id="CHEBI:16875"/>
        <dbReference type="ChEBI" id="CHEBI:57509"/>
        <dbReference type="EC" id="5.3.3.12"/>
    </reaction>
</comment>
<evidence type="ECO:0000256" key="10">
    <source>
        <dbReference type="ARBA" id="ARBA00039619"/>
    </source>
</evidence>
<dbReference type="eggNOG" id="KOG1759">
    <property type="taxonomic scope" value="Eukaryota"/>
</dbReference>
<accession>H2ZC71</accession>
<reference evidence="14" key="2">
    <citation type="submission" date="2025-08" db="UniProtKB">
        <authorList>
            <consortium name="Ensembl"/>
        </authorList>
    </citation>
    <scope>IDENTIFICATION</scope>
</reference>
<keyword evidence="15" id="KW-1185">Reference proteome</keyword>
<evidence type="ECO:0000256" key="9">
    <source>
        <dbReference type="ARBA" id="ARBA00039086"/>
    </source>
</evidence>
<dbReference type="SUPFAM" id="SSF55331">
    <property type="entry name" value="Tautomerase/MIF"/>
    <property type="match status" value="1"/>
</dbReference>